<dbReference type="Pfam" id="PF26178">
    <property type="entry name" value="PI-PLC_cat"/>
    <property type="match status" value="1"/>
</dbReference>
<organism evidence="1 2">
    <name type="scientific">Stephania cephalantha</name>
    <dbReference type="NCBI Taxonomy" id="152367"/>
    <lineage>
        <taxon>Eukaryota</taxon>
        <taxon>Viridiplantae</taxon>
        <taxon>Streptophyta</taxon>
        <taxon>Embryophyta</taxon>
        <taxon>Tracheophyta</taxon>
        <taxon>Spermatophyta</taxon>
        <taxon>Magnoliopsida</taxon>
        <taxon>Ranunculales</taxon>
        <taxon>Menispermaceae</taxon>
        <taxon>Menispermoideae</taxon>
        <taxon>Cissampelideae</taxon>
        <taxon>Stephania</taxon>
    </lineage>
</organism>
<accession>A0AAP0I9H2</accession>
<sequence>MPQNGQDWPLVSDMIAKNQRLLVFTSDRSKQESEGIAYQWNYMVENQYGDDGIQKGSCSNRGESSALNDRSKSLVLVNYFASNPDRIDVCVDNSGNLIDMLHTCYGSSGNRWANFVAVDYYKVCSKEQQFISDFVFENKMPVNL</sequence>
<evidence type="ECO:0000313" key="1">
    <source>
        <dbReference type="EMBL" id="KAK9111148.1"/>
    </source>
</evidence>
<dbReference type="GO" id="GO:0006629">
    <property type="term" value="P:lipid metabolic process"/>
    <property type="evidence" value="ECO:0007669"/>
    <property type="project" value="InterPro"/>
</dbReference>
<reference evidence="1 2" key="1">
    <citation type="submission" date="2024-01" db="EMBL/GenBank/DDBJ databases">
        <title>Genome assemblies of Stephania.</title>
        <authorList>
            <person name="Yang L."/>
        </authorList>
    </citation>
    <scope>NUCLEOTIDE SEQUENCE [LARGE SCALE GENOMIC DNA]</scope>
    <source>
        <strain evidence="1">JXDWG</strain>
        <tissue evidence="1">Leaf</tissue>
    </source>
</reference>
<dbReference type="SUPFAM" id="SSF51695">
    <property type="entry name" value="PLC-like phosphodiesterases"/>
    <property type="match status" value="1"/>
</dbReference>
<keyword evidence="2" id="KW-1185">Reference proteome</keyword>
<gene>
    <name evidence="1" type="ORF">Scep_018667</name>
</gene>
<dbReference type="AlphaFoldDB" id="A0AAP0I9H2"/>
<name>A0AAP0I9H2_9MAGN</name>
<protein>
    <submittedName>
        <fullName evidence="1">Uncharacterized protein</fullName>
    </submittedName>
</protein>
<dbReference type="InterPro" id="IPR051057">
    <property type="entry name" value="PI-PLC_domain"/>
</dbReference>
<dbReference type="EMBL" id="JBBNAG010000008">
    <property type="protein sequence ID" value="KAK9111148.1"/>
    <property type="molecule type" value="Genomic_DNA"/>
</dbReference>
<dbReference type="GO" id="GO:0008081">
    <property type="term" value="F:phosphoric diester hydrolase activity"/>
    <property type="evidence" value="ECO:0007669"/>
    <property type="project" value="InterPro"/>
</dbReference>
<comment type="caution">
    <text evidence="1">The sequence shown here is derived from an EMBL/GenBank/DDBJ whole genome shotgun (WGS) entry which is preliminary data.</text>
</comment>
<dbReference type="InterPro" id="IPR017946">
    <property type="entry name" value="PLC-like_Pdiesterase_TIM-brl"/>
</dbReference>
<dbReference type="PANTHER" id="PTHR13593">
    <property type="match status" value="1"/>
</dbReference>
<dbReference type="Proteomes" id="UP001419268">
    <property type="component" value="Unassembled WGS sequence"/>
</dbReference>
<proteinExistence type="predicted"/>
<evidence type="ECO:0000313" key="2">
    <source>
        <dbReference type="Proteomes" id="UP001419268"/>
    </source>
</evidence>
<dbReference type="PANTHER" id="PTHR13593:SF51">
    <property type="entry name" value="F21F23.12 PROTEIN"/>
    <property type="match status" value="1"/>
</dbReference>